<feature type="compositionally biased region" description="Acidic residues" evidence="4">
    <location>
        <begin position="1126"/>
        <end position="1136"/>
    </location>
</feature>
<keyword evidence="2" id="KW-0597">Phosphoprotein</keyword>
<dbReference type="InterPro" id="IPR009081">
    <property type="entry name" value="PP-bd_ACP"/>
</dbReference>
<evidence type="ECO:0000313" key="6">
    <source>
        <dbReference type="EMBL" id="CAE7306451.1"/>
    </source>
</evidence>
<dbReference type="InterPro" id="IPR020806">
    <property type="entry name" value="PKS_PP-bd"/>
</dbReference>
<evidence type="ECO:0000256" key="1">
    <source>
        <dbReference type="ARBA" id="ARBA00022450"/>
    </source>
</evidence>
<feature type="region of interest" description="Disordered" evidence="4">
    <location>
        <begin position="850"/>
        <end position="869"/>
    </location>
</feature>
<feature type="region of interest" description="Disordered" evidence="4">
    <location>
        <begin position="927"/>
        <end position="992"/>
    </location>
</feature>
<gene>
    <name evidence="6" type="primary">MLNS</name>
    <name evidence="6" type="ORF">SNAT2548_LOCUS16105</name>
</gene>
<feature type="compositionally biased region" description="Polar residues" evidence="4">
    <location>
        <begin position="966"/>
        <end position="992"/>
    </location>
</feature>
<dbReference type="InterPro" id="IPR036736">
    <property type="entry name" value="ACP-like_sf"/>
</dbReference>
<dbReference type="InterPro" id="IPR011990">
    <property type="entry name" value="TPR-like_helical_dom_sf"/>
</dbReference>
<organism evidence="6 7">
    <name type="scientific">Symbiodinium natans</name>
    <dbReference type="NCBI Taxonomy" id="878477"/>
    <lineage>
        <taxon>Eukaryota</taxon>
        <taxon>Sar</taxon>
        <taxon>Alveolata</taxon>
        <taxon>Dinophyceae</taxon>
        <taxon>Suessiales</taxon>
        <taxon>Symbiodiniaceae</taxon>
        <taxon>Symbiodinium</taxon>
    </lineage>
</organism>
<sequence length="1142" mass="126524">MGRGKYADETSANDKIREAAMLMCVAEGQIEDGDLEEATTASEGCLEIFRNEGDERGTRDALRLVVHVYRAKADEARNKGERADARELLEKAEEMAEEELSNYRDAGDDLGQGCMLLSMAEATCAYRGSTKRDEALENAEEALAIFREVKDPKYEGLAALTVAEVYFRKRNFHAARRAAAEATEIFKGIDDKLCQAMSLHMGAATEARAGVLEMAIRLGRKSLKLLQEGGSKKQQMASLLALGQFYLMREDARLSLSMGEAAMALLQELDDAISWEGVAIGFIVEAYILNNQSDKAVQVCKEALERARPRTDQKRETVYLLHHLIHALSVYGDIDQVLEVAEEALALSTEIGCKRLKAHVYEELSHAHLLAEQNNDALYAAKEAVTLLKELGADHDEITTRLQVLTKVLIIQDNYQEAHNQIELAKDIAQKIEEKPLEAFCLSIQSRVQALLGDPEGGVKAADLAIDMFKEDGDRRGECRVWEGLSEIHMTANDFSSALRAAKRAETLCADVGDTRLMARMKHTTSMVHMSADNHDEAKASITEAIKLSRADDDMRGTVKYIFLAMDIWVTSLTAMDPEDKSKVRIYRQGCEKAMRLAKEAVKLSIRLEDRYAECMANYWVGTMHIMMGRPKEARINADVSLEIAKSKRDMLSEMYARGLIVQICLQEKDVKGAKESLKDVQGLAEELGDPQAKAMADQLKELVMGSGVQEAAPQAAAVAAPVQEMGGASSAATAEELAYVAPDPITIKNHIIAMVKNMVGGGDEVDGDTPLMESGVDSLASVELRTQLQGEFKVNLPSTVMFNYPTIEGLTGLLIDECTNKKITWLEPWDPESCLEHGEPDALMAPSLPVIAQRPPRKGATQGASGRRLQGVESLPALQAAPVIRHIHDHHHFVYRRERASVPSVLESLPERRPSVPEVTVQLARDAEPVEPTPQAHAWRPAEESTLHDPPEPADAAEDGEDSSKPSLPTRSLLQVLPDQSRNGLESRGSVASTKLSFVSEVVEPWVLSTEPEDKLSTRLRVLEAESRWSDRRRDLRRYIRELPDSSKSKAKQKLVGQHVTGTLVDKTRLETQKARDTQENRDVVHHIEKEIHACSRSRHKVMRMQAALRRRLGRRSMGLMSQDTQEELVEEEGDAGVTES</sequence>
<evidence type="ECO:0000256" key="3">
    <source>
        <dbReference type="SAM" id="Coils"/>
    </source>
</evidence>
<dbReference type="Gene3D" id="1.25.40.10">
    <property type="entry name" value="Tetratricopeptide repeat domain"/>
    <property type="match status" value="3"/>
</dbReference>
<dbReference type="Proteomes" id="UP000604046">
    <property type="component" value="Unassembled WGS sequence"/>
</dbReference>
<keyword evidence="3" id="KW-0175">Coiled coil</keyword>
<dbReference type="SUPFAM" id="SSF47336">
    <property type="entry name" value="ACP-like"/>
    <property type="match status" value="1"/>
</dbReference>
<name>A0A812NHU4_9DINO</name>
<protein>
    <submittedName>
        <fullName evidence="6">MLNS protein</fullName>
    </submittedName>
</protein>
<dbReference type="Pfam" id="PF00550">
    <property type="entry name" value="PP-binding"/>
    <property type="match status" value="1"/>
</dbReference>
<comment type="caution">
    <text evidence="6">The sequence shown here is derived from an EMBL/GenBank/DDBJ whole genome shotgun (WGS) entry which is preliminary data.</text>
</comment>
<dbReference type="InterPro" id="IPR006162">
    <property type="entry name" value="Ppantetheine_attach_site"/>
</dbReference>
<dbReference type="EMBL" id="CAJNDS010002074">
    <property type="protein sequence ID" value="CAE7306451.1"/>
    <property type="molecule type" value="Genomic_DNA"/>
</dbReference>
<feature type="domain" description="Carrier" evidence="5">
    <location>
        <begin position="744"/>
        <end position="819"/>
    </location>
</feature>
<dbReference type="PANTHER" id="PTHR10098:SF108">
    <property type="entry name" value="TETRATRICOPEPTIDE REPEAT PROTEIN 28"/>
    <property type="match status" value="1"/>
</dbReference>
<feature type="coiled-coil region" evidence="3">
    <location>
        <begin position="78"/>
        <end position="109"/>
    </location>
</feature>
<dbReference type="SUPFAM" id="SSF48452">
    <property type="entry name" value="TPR-like"/>
    <property type="match status" value="3"/>
</dbReference>
<dbReference type="Gene3D" id="1.10.1200.10">
    <property type="entry name" value="ACP-like"/>
    <property type="match status" value="1"/>
</dbReference>
<accession>A0A812NHU4</accession>
<dbReference type="OrthoDB" id="431454at2759"/>
<evidence type="ECO:0000313" key="7">
    <source>
        <dbReference type="Proteomes" id="UP000604046"/>
    </source>
</evidence>
<dbReference type="PANTHER" id="PTHR10098">
    <property type="entry name" value="RAPSYN-RELATED"/>
    <property type="match status" value="1"/>
</dbReference>
<dbReference type="SMART" id="SM00823">
    <property type="entry name" value="PKS_PP"/>
    <property type="match status" value="1"/>
</dbReference>
<proteinExistence type="predicted"/>
<reference evidence="6" key="1">
    <citation type="submission" date="2021-02" db="EMBL/GenBank/DDBJ databases">
        <authorList>
            <person name="Dougan E. K."/>
            <person name="Rhodes N."/>
            <person name="Thang M."/>
            <person name="Chan C."/>
        </authorList>
    </citation>
    <scope>NUCLEOTIDE SEQUENCE</scope>
</reference>
<dbReference type="PROSITE" id="PS50075">
    <property type="entry name" value="CARRIER"/>
    <property type="match status" value="1"/>
</dbReference>
<dbReference type="PROSITE" id="PS00012">
    <property type="entry name" value="PHOSPHOPANTETHEINE"/>
    <property type="match status" value="1"/>
</dbReference>
<evidence type="ECO:0000259" key="5">
    <source>
        <dbReference type="PROSITE" id="PS50075"/>
    </source>
</evidence>
<evidence type="ECO:0000256" key="2">
    <source>
        <dbReference type="ARBA" id="ARBA00022553"/>
    </source>
</evidence>
<keyword evidence="7" id="KW-1185">Reference proteome</keyword>
<feature type="region of interest" description="Disordered" evidence="4">
    <location>
        <begin position="1117"/>
        <end position="1142"/>
    </location>
</feature>
<feature type="compositionally biased region" description="Basic and acidic residues" evidence="4">
    <location>
        <begin position="941"/>
        <end position="952"/>
    </location>
</feature>
<dbReference type="AlphaFoldDB" id="A0A812NHU4"/>
<evidence type="ECO:0000256" key="4">
    <source>
        <dbReference type="SAM" id="MobiDB-lite"/>
    </source>
</evidence>
<dbReference type="GO" id="GO:0031177">
    <property type="term" value="F:phosphopantetheine binding"/>
    <property type="evidence" value="ECO:0007669"/>
    <property type="project" value="InterPro"/>
</dbReference>
<keyword evidence="1" id="KW-0596">Phosphopantetheine</keyword>